<reference evidence="3" key="1">
    <citation type="journal article" date="2020" name="Stud. Mycol.">
        <title>101 Dothideomycetes genomes: a test case for predicting lifestyles and emergence of pathogens.</title>
        <authorList>
            <person name="Haridas S."/>
            <person name="Albert R."/>
            <person name="Binder M."/>
            <person name="Bloem J."/>
            <person name="Labutti K."/>
            <person name="Salamov A."/>
            <person name="Andreopoulos B."/>
            <person name="Baker S."/>
            <person name="Barry K."/>
            <person name="Bills G."/>
            <person name="Bluhm B."/>
            <person name="Cannon C."/>
            <person name="Castanera R."/>
            <person name="Culley D."/>
            <person name="Daum C."/>
            <person name="Ezra D."/>
            <person name="Gonzalez J."/>
            <person name="Henrissat B."/>
            <person name="Kuo A."/>
            <person name="Liang C."/>
            <person name="Lipzen A."/>
            <person name="Lutzoni F."/>
            <person name="Magnuson J."/>
            <person name="Mondo S."/>
            <person name="Nolan M."/>
            <person name="Ohm R."/>
            <person name="Pangilinan J."/>
            <person name="Park H.-J."/>
            <person name="Ramirez L."/>
            <person name="Alfaro M."/>
            <person name="Sun H."/>
            <person name="Tritt A."/>
            <person name="Yoshinaga Y."/>
            <person name="Zwiers L.-H."/>
            <person name="Turgeon B."/>
            <person name="Goodwin S."/>
            <person name="Spatafora J."/>
            <person name="Crous P."/>
            <person name="Grigoriev I."/>
        </authorList>
    </citation>
    <scope>NUCLEOTIDE SEQUENCE</scope>
    <source>
        <strain evidence="3">CBS 113818</strain>
    </source>
</reference>
<feature type="region of interest" description="Disordered" evidence="1">
    <location>
        <begin position="588"/>
        <end position="617"/>
    </location>
</feature>
<feature type="compositionally biased region" description="Low complexity" evidence="1">
    <location>
        <begin position="68"/>
        <end position="85"/>
    </location>
</feature>
<feature type="compositionally biased region" description="Polar residues" evidence="1">
    <location>
        <begin position="804"/>
        <end position="819"/>
    </location>
</feature>
<organism evidence="3 4">
    <name type="scientific">Ophiobolus disseminans</name>
    <dbReference type="NCBI Taxonomy" id="1469910"/>
    <lineage>
        <taxon>Eukaryota</taxon>
        <taxon>Fungi</taxon>
        <taxon>Dikarya</taxon>
        <taxon>Ascomycota</taxon>
        <taxon>Pezizomycotina</taxon>
        <taxon>Dothideomycetes</taxon>
        <taxon>Pleosporomycetidae</taxon>
        <taxon>Pleosporales</taxon>
        <taxon>Pleosporineae</taxon>
        <taxon>Phaeosphaeriaceae</taxon>
        <taxon>Ophiobolus</taxon>
    </lineage>
</organism>
<proteinExistence type="predicted"/>
<feature type="region of interest" description="Disordered" evidence="1">
    <location>
        <begin position="483"/>
        <end position="503"/>
    </location>
</feature>
<feature type="compositionally biased region" description="Low complexity" evidence="1">
    <location>
        <begin position="31"/>
        <end position="45"/>
    </location>
</feature>
<feature type="region of interest" description="Disordered" evidence="1">
    <location>
        <begin position="524"/>
        <end position="559"/>
    </location>
</feature>
<feature type="domain" description="BRCT" evidence="2">
    <location>
        <begin position="684"/>
        <end position="776"/>
    </location>
</feature>
<feature type="region of interest" description="Disordered" evidence="1">
    <location>
        <begin position="637"/>
        <end position="665"/>
    </location>
</feature>
<feature type="compositionally biased region" description="Low complexity" evidence="1">
    <location>
        <begin position="101"/>
        <end position="114"/>
    </location>
</feature>
<evidence type="ECO:0000313" key="3">
    <source>
        <dbReference type="EMBL" id="KAF2823404.1"/>
    </source>
</evidence>
<accession>A0A6A6ZSG7</accession>
<evidence type="ECO:0000259" key="2">
    <source>
        <dbReference type="PROSITE" id="PS50172"/>
    </source>
</evidence>
<dbReference type="Pfam" id="PF00533">
    <property type="entry name" value="BRCT"/>
    <property type="match status" value="1"/>
</dbReference>
<feature type="compositionally biased region" description="Polar residues" evidence="1">
    <location>
        <begin position="489"/>
        <end position="498"/>
    </location>
</feature>
<keyword evidence="4" id="KW-1185">Reference proteome</keyword>
<feature type="region of interest" description="Disordered" evidence="1">
    <location>
        <begin position="1"/>
        <end position="158"/>
    </location>
</feature>
<feature type="compositionally biased region" description="Polar residues" evidence="1">
    <location>
        <begin position="852"/>
        <end position="873"/>
    </location>
</feature>
<protein>
    <recommendedName>
        <fullName evidence="2">BRCT domain-containing protein</fullName>
    </recommendedName>
</protein>
<dbReference type="PROSITE" id="PS50172">
    <property type="entry name" value="BRCT"/>
    <property type="match status" value="1"/>
</dbReference>
<dbReference type="Gene3D" id="3.40.50.10190">
    <property type="entry name" value="BRCT domain"/>
    <property type="match status" value="1"/>
</dbReference>
<dbReference type="EMBL" id="MU006232">
    <property type="protein sequence ID" value="KAF2823404.1"/>
    <property type="molecule type" value="Genomic_DNA"/>
</dbReference>
<dbReference type="InterPro" id="IPR001357">
    <property type="entry name" value="BRCT_dom"/>
</dbReference>
<evidence type="ECO:0000313" key="4">
    <source>
        <dbReference type="Proteomes" id="UP000799424"/>
    </source>
</evidence>
<feature type="region of interest" description="Disordered" evidence="1">
    <location>
        <begin position="401"/>
        <end position="430"/>
    </location>
</feature>
<dbReference type="Proteomes" id="UP000799424">
    <property type="component" value="Unassembled WGS sequence"/>
</dbReference>
<evidence type="ECO:0000256" key="1">
    <source>
        <dbReference type="SAM" id="MobiDB-lite"/>
    </source>
</evidence>
<dbReference type="SMART" id="SM00292">
    <property type="entry name" value="BRCT"/>
    <property type="match status" value="1"/>
</dbReference>
<feature type="compositionally biased region" description="Low complexity" evidence="1">
    <location>
        <begin position="129"/>
        <end position="145"/>
    </location>
</feature>
<name>A0A6A6ZSG7_9PLEO</name>
<feature type="compositionally biased region" description="Polar residues" evidence="1">
    <location>
        <begin position="539"/>
        <end position="550"/>
    </location>
</feature>
<sequence>MAITRRGAKTGAESAPAPTTLNAPPKRNGKKTAAAAKAAPQPKTAAVKRKAASEPDAPPPPAKRATRSKAAAVEPAEPIKPAKAAPRARKAAPKPAPPAPTTRATRSRAAAAAPQESPLKKPARKPARKAAAAVAKAQPAPAVEEPFAEFPNHPTTPAHIKAPISVKAALTELPGYPETPAPKQAPVVPLIAQDDEGMQDVSEDVNKTVDFKETHTPVRLIETNANDVETSVHDATPAIAKEDEIMEDVNEYDEEPADSKDTQTPVRVVVTNANGVETPVHDATSLTAKDDDEPADSKNAHTPVRVVVTNANGVETPVHDATPSTNTVNTAEQVKALSPNVHPMINDGSFLEDSMFWDKEDMTAQTLDEKHASTPIVASFITDVDDNSLFADEKRVRLAAPGTDIASTSEPRVLSSPGPQTPARIQTPSSSRRVLAELPFEGPNTPAPHAATTPTTIGMSELGPDCSGTPLYALTPVITREAPSELSEAPQTPTTNQKAFGELPSYPNTPAIALEAALQEEITASVKKQSPSPGRFANSPEQSFLSTETSEFTDGDSMEVDSEAHVAEPVRKGVRLSDIDFLKGSRATFEPLNPDVDDFAPSEDPSGFSSSQLKPPARQETFGIEPVPKLQFAPMQLSAPLPTPEPASPKKSALRSPQKLNAKTPKKAVTFNEEDANQSNMFLCEGSPLRGVTVFVDVTSHGKPNNFVFTSYLEDLGATIAQQFVDGITHVLFKEGSISTLEKVVASKGAIKCVNIGWVLKCEEEKRRVDESSYLVDLARAMPKSPAKINPATPARTPSKYALPTSSQCGSIPTTPTSSEIDRSFTMDEDKENDVSQTDVFLGARSPRTCPTKKSSYLLSRSAMKTPSRSNLFGLSARQPLSEGKKRSLDTSSLGLSMSAPPKKPRLFT</sequence>
<dbReference type="CDD" id="cd17716">
    <property type="entry name" value="BRCT_microcephalin_rpt1"/>
    <property type="match status" value="1"/>
</dbReference>
<dbReference type="InterPro" id="IPR036420">
    <property type="entry name" value="BRCT_dom_sf"/>
</dbReference>
<feature type="region of interest" description="Disordered" evidence="1">
    <location>
        <begin position="787"/>
        <end position="909"/>
    </location>
</feature>
<dbReference type="SUPFAM" id="SSF52113">
    <property type="entry name" value="BRCT domain"/>
    <property type="match status" value="1"/>
</dbReference>
<gene>
    <name evidence="3" type="ORF">CC86DRAFT_372369</name>
</gene>
<dbReference type="AlphaFoldDB" id="A0A6A6ZSG7"/>
<dbReference type="OrthoDB" id="2384350at2759"/>